<dbReference type="STRING" id="52.CMC5_044000"/>
<evidence type="ECO:0000313" key="1">
    <source>
        <dbReference type="EMBL" id="AKT40247.1"/>
    </source>
</evidence>
<keyword evidence="2" id="KW-1185">Reference proteome</keyword>
<evidence type="ECO:0008006" key="3">
    <source>
        <dbReference type="Google" id="ProtNLM"/>
    </source>
</evidence>
<name>A0A0K1EHT7_CHOCO</name>
<dbReference type="Proteomes" id="UP000067626">
    <property type="component" value="Chromosome"/>
</dbReference>
<proteinExistence type="predicted"/>
<dbReference type="OrthoDB" id="5522221at2"/>
<dbReference type="AlphaFoldDB" id="A0A0K1EHT7"/>
<reference evidence="1 2" key="1">
    <citation type="submission" date="2015-07" db="EMBL/GenBank/DDBJ databases">
        <title>Genome analysis of myxobacterium Chondromyces crocatus Cm c5 reveals a high potential for natural compound synthesis and the genetic basis for the loss of fruiting body formation.</title>
        <authorList>
            <person name="Zaburannyi N."/>
            <person name="Bunk B."/>
            <person name="Maier J."/>
            <person name="Overmann J."/>
            <person name="Mueller R."/>
        </authorList>
    </citation>
    <scope>NUCLEOTIDE SEQUENCE [LARGE SCALE GENOMIC DNA]</scope>
    <source>
        <strain evidence="1 2">Cm c5</strain>
    </source>
</reference>
<sequence length="140" mass="15590">MQIGTHEVDFEPPDLITIRVKGDVLEGDADLLCTFCERCCEGLVRNFVIADLTQLGVFPSGVRKRLALRMRELPNEGTVVIGASFTARILMQCLIQAMQLAMRRQATTVFVDDEAAARTWIAKRRAHFAVQEAKVLEAKG</sequence>
<dbReference type="RefSeq" id="WP_050432203.1">
    <property type="nucleotide sequence ID" value="NZ_CP012159.1"/>
</dbReference>
<accession>A0A0K1EHT7</accession>
<dbReference type="KEGG" id="ccro:CMC5_044000"/>
<organism evidence="1 2">
    <name type="scientific">Chondromyces crocatus</name>
    <dbReference type="NCBI Taxonomy" id="52"/>
    <lineage>
        <taxon>Bacteria</taxon>
        <taxon>Pseudomonadati</taxon>
        <taxon>Myxococcota</taxon>
        <taxon>Polyangia</taxon>
        <taxon>Polyangiales</taxon>
        <taxon>Polyangiaceae</taxon>
        <taxon>Chondromyces</taxon>
    </lineage>
</organism>
<gene>
    <name evidence="1" type="ORF">CMC5_044000</name>
</gene>
<dbReference type="EMBL" id="CP012159">
    <property type="protein sequence ID" value="AKT40247.1"/>
    <property type="molecule type" value="Genomic_DNA"/>
</dbReference>
<evidence type="ECO:0000313" key="2">
    <source>
        <dbReference type="Proteomes" id="UP000067626"/>
    </source>
</evidence>
<protein>
    <recommendedName>
        <fullName evidence="3">STAS/SEC14 domain-containing protein</fullName>
    </recommendedName>
</protein>